<dbReference type="EMBL" id="CP072455">
    <property type="protein sequence ID" value="QTL39040.1"/>
    <property type="molecule type" value="Genomic_DNA"/>
</dbReference>
<evidence type="ECO:0000313" key="2">
    <source>
        <dbReference type="Proteomes" id="UP000665047"/>
    </source>
</evidence>
<proteinExistence type="predicted"/>
<gene>
    <name evidence="1" type="ORF">HGO23_14410</name>
</gene>
<accession>A0ABX7VF15</accession>
<protein>
    <recommendedName>
        <fullName evidence="3">Transposase</fullName>
    </recommendedName>
</protein>
<sequence length="63" mass="7644">MLKRSDYQVTPLDGQRPEHIRSGFTTDLNYALLKVTRYFRHFLILNPFIRLFFNPMPDNRLMQ</sequence>
<reference evidence="1 2" key="1">
    <citation type="submission" date="2021-03" db="EMBL/GenBank/DDBJ databases">
        <title>Complete Genome Sequence Data of Xenorhabdus budapestensis strain C72, a Candidate Biological Control Agent, from China.</title>
        <authorList>
            <person name="LI B."/>
            <person name="WANG S."/>
            <person name="QIU D."/>
        </authorList>
    </citation>
    <scope>NUCLEOTIDE SEQUENCE [LARGE SCALE GENOMIC DNA]</scope>
    <source>
        <strain evidence="1 2">C-7-2</strain>
    </source>
</reference>
<evidence type="ECO:0000313" key="1">
    <source>
        <dbReference type="EMBL" id="QTL39040.1"/>
    </source>
</evidence>
<name>A0ABX7VF15_XENBU</name>
<evidence type="ECO:0008006" key="3">
    <source>
        <dbReference type="Google" id="ProtNLM"/>
    </source>
</evidence>
<organism evidence="1 2">
    <name type="scientific">Xenorhabdus budapestensis</name>
    <dbReference type="NCBI Taxonomy" id="290110"/>
    <lineage>
        <taxon>Bacteria</taxon>
        <taxon>Pseudomonadati</taxon>
        <taxon>Pseudomonadota</taxon>
        <taxon>Gammaproteobacteria</taxon>
        <taxon>Enterobacterales</taxon>
        <taxon>Morganellaceae</taxon>
        <taxon>Xenorhabdus</taxon>
    </lineage>
</organism>
<dbReference type="Proteomes" id="UP000665047">
    <property type="component" value="Chromosome"/>
</dbReference>
<dbReference type="RefSeq" id="WP_209027062.1">
    <property type="nucleotide sequence ID" value="NZ_CP072455.1"/>
</dbReference>
<keyword evidence="2" id="KW-1185">Reference proteome</keyword>